<comment type="subcellular location">
    <subcellularLocation>
        <location evidence="5">Membrane</location>
        <topology evidence="5">Single-pass membrane protein</topology>
    </subcellularLocation>
</comment>
<gene>
    <name evidence="7" type="primary">LOC111605563</name>
</gene>
<keyword evidence="6" id="KW-1185">Reference proteome</keyword>
<feature type="chain" id="PRO_5027155265" description="UDP-glucuronosyltransferase" evidence="5">
    <location>
        <begin position="25"/>
        <end position="519"/>
    </location>
</feature>
<feature type="signal peptide" evidence="5">
    <location>
        <begin position="1"/>
        <end position="24"/>
    </location>
</feature>
<evidence type="ECO:0000256" key="3">
    <source>
        <dbReference type="ARBA" id="ARBA00022679"/>
    </source>
</evidence>
<dbReference type="CDD" id="cd03784">
    <property type="entry name" value="GT1_Gtf-like"/>
    <property type="match status" value="1"/>
</dbReference>
<dbReference type="InterPro" id="IPR050271">
    <property type="entry name" value="UDP-glycosyltransferase"/>
</dbReference>
<evidence type="ECO:0000256" key="1">
    <source>
        <dbReference type="ARBA" id="ARBA00009995"/>
    </source>
</evidence>
<dbReference type="GO" id="GO:0015020">
    <property type="term" value="F:glucuronosyltransferase activity"/>
    <property type="evidence" value="ECO:0007669"/>
    <property type="project" value="UniProtKB-EC"/>
</dbReference>
<keyword evidence="2 4" id="KW-0328">Glycosyltransferase</keyword>
<dbReference type="FunFam" id="3.40.50.2000:FF:000050">
    <property type="entry name" value="UDP-glucuronosyltransferase"/>
    <property type="match status" value="1"/>
</dbReference>
<dbReference type="AlphaFoldDB" id="A0A6J1MEG9"/>
<dbReference type="OMA" id="GLIRMCK"/>
<protein>
    <recommendedName>
        <fullName evidence="5">UDP-glucuronosyltransferase</fullName>
        <ecNumber evidence="5">2.4.1.17</ecNumber>
    </recommendedName>
</protein>
<proteinExistence type="inferred from homology"/>
<dbReference type="GO" id="GO:0016020">
    <property type="term" value="C:membrane"/>
    <property type="evidence" value="ECO:0007669"/>
    <property type="project" value="UniProtKB-SubCell"/>
</dbReference>
<dbReference type="EC" id="2.4.1.17" evidence="5"/>
<keyword evidence="5" id="KW-0732">Signal</keyword>
<keyword evidence="5" id="KW-0472">Membrane</keyword>
<reference evidence="7" key="1">
    <citation type="submission" date="2025-08" db="UniProtKB">
        <authorList>
            <consortium name="RefSeq"/>
        </authorList>
    </citation>
    <scope>IDENTIFICATION</scope>
    <source>
        <strain evidence="7">15085-1641.00</strain>
        <tissue evidence="7">Whole body</tissue>
    </source>
</reference>
<keyword evidence="3 4" id="KW-0808">Transferase</keyword>
<evidence type="ECO:0000313" key="7">
    <source>
        <dbReference type="RefSeq" id="XP_023179903.2"/>
    </source>
</evidence>
<dbReference type="PANTHER" id="PTHR48043:SF114">
    <property type="entry name" value="IP04436P-RELATED"/>
    <property type="match status" value="1"/>
</dbReference>
<dbReference type="GeneID" id="111605563"/>
<organism evidence="6 7">
    <name type="scientific">Drosophila hydei</name>
    <name type="common">Fruit fly</name>
    <dbReference type="NCBI Taxonomy" id="7224"/>
    <lineage>
        <taxon>Eukaryota</taxon>
        <taxon>Metazoa</taxon>
        <taxon>Ecdysozoa</taxon>
        <taxon>Arthropoda</taxon>
        <taxon>Hexapoda</taxon>
        <taxon>Insecta</taxon>
        <taxon>Pterygota</taxon>
        <taxon>Neoptera</taxon>
        <taxon>Endopterygota</taxon>
        <taxon>Diptera</taxon>
        <taxon>Brachycera</taxon>
        <taxon>Muscomorpha</taxon>
        <taxon>Ephydroidea</taxon>
        <taxon>Drosophilidae</taxon>
        <taxon>Drosophila</taxon>
    </lineage>
</organism>
<dbReference type="RefSeq" id="XP_023179903.2">
    <property type="nucleotide sequence ID" value="XM_023324135.2"/>
</dbReference>
<keyword evidence="5" id="KW-0812">Transmembrane</keyword>
<comment type="catalytic activity">
    <reaction evidence="5">
        <text>glucuronate acceptor + UDP-alpha-D-glucuronate = acceptor beta-D-glucuronoside + UDP + H(+)</text>
        <dbReference type="Rhea" id="RHEA:21032"/>
        <dbReference type="ChEBI" id="CHEBI:15378"/>
        <dbReference type="ChEBI" id="CHEBI:58052"/>
        <dbReference type="ChEBI" id="CHEBI:58223"/>
        <dbReference type="ChEBI" id="CHEBI:132367"/>
        <dbReference type="ChEBI" id="CHEBI:132368"/>
        <dbReference type="EC" id="2.4.1.17"/>
    </reaction>
</comment>
<sequence length="519" mass="57611">MHKDSIWKCLLLFSLISGSSPVHGLNILGLFIHPAISHFQFFQPLLRRLAETGHNVDVVSPFHDAQPPKGYTDYTLPSVNLSNQLGFDMFEDIPMPSLLPFAEFFILYAYGRDACNATLHSEALAQVLQHPAGYYDVIIVEQFNTDCMMGVAHQLQAPVVAMSSSSLMPWHYDRMGTPIIPSYISALFLGQSEQMSFGGRLGNWITSHTLNWLYSWFNVPAADALLRQKFGSGIPSTGELVKNTSLMLINQHFSLSGAKPLPPNVLEVGGLHLRAAKPLDDALQQLLDRAEHGVILISWGSQLRANSLSNAKRDSLLRALARLPQQIIWKWENDTLPNQPANVHIMKWLPQRDILAHPNVRVFFSHGGLMGLTEAVSSGVPVVGMPVYGDQFFNVAGLVQRGMAVRLDLGQLSEQTVFDALTQVLDPGYKLQAAKVSAAYNDRPQLAMDSALWWVQHVAETRGAPLLRSSAVKLNRFVYYSLDVYIALGAVLLLVLVSLLRIWRLGCGQKRQLSKAKRS</sequence>
<comment type="similarity">
    <text evidence="1 4">Belongs to the UDP-glycosyltransferase family.</text>
</comment>
<evidence type="ECO:0000256" key="5">
    <source>
        <dbReference type="RuleBase" id="RU362059"/>
    </source>
</evidence>
<evidence type="ECO:0000256" key="4">
    <source>
        <dbReference type="RuleBase" id="RU003718"/>
    </source>
</evidence>
<dbReference type="FunFam" id="3.40.50.2000:FF:000144">
    <property type="entry name" value="UDP-glucuronosyltransferase"/>
    <property type="match status" value="1"/>
</dbReference>
<name>A0A6J1MEG9_DROHY</name>
<dbReference type="PROSITE" id="PS00375">
    <property type="entry name" value="UDPGT"/>
    <property type="match status" value="1"/>
</dbReference>
<evidence type="ECO:0000256" key="2">
    <source>
        <dbReference type="ARBA" id="ARBA00022676"/>
    </source>
</evidence>
<dbReference type="Pfam" id="PF00201">
    <property type="entry name" value="UDPGT"/>
    <property type="match status" value="1"/>
</dbReference>
<keyword evidence="5" id="KW-1133">Transmembrane helix</keyword>
<accession>A0A6J1MEG9</accession>
<evidence type="ECO:0000313" key="6">
    <source>
        <dbReference type="Proteomes" id="UP000504633"/>
    </source>
</evidence>
<dbReference type="Gene3D" id="3.40.50.2000">
    <property type="entry name" value="Glycogen Phosphorylase B"/>
    <property type="match status" value="2"/>
</dbReference>
<dbReference type="InterPro" id="IPR035595">
    <property type="entry name" value="UDP_glycos_trans_CS"/>
</dbReference>
<dbReference type="OrthoDB" id="5835829at2759"/>
<dbReference type="PANTHER" id="PTHR48043">
    <property type="entry name" value="EG:EG0003.4 PROTEIN-RELATED"/>
    <property type="match status" value="1"/>
</dbReference>
<dbReference type="KEGG" id="dhe:111605563"/>
<dbReference type="SUPFAM" id="SSF53756">
    <property type="entry name" value="UDP-Glycosyltransferase/glycogen phosphorylase"/>
    <property type="match status" value="1"/>
</dbReference>
<feature type="transmembrane region" description="Helical" evidence="5">
    <location>
        <begin position="477"/>
        <end position="503"/>
    </location>
</feature>
<dbReference type="InterPro" id="IPR002213">
    <property type="entry name" value="UDP_glucos_trans"/>
</dbReference>
<dbReference type="Proteomes" id="UP000504633">
    <property type="component" value="Unplaced"/>
</dbReference>